<evidence type="ECO:0000256" key="3">
    <source>
        <dbReference type="ARBA" id="ARBA00023163"/>
    </source>
</evidence>
<sequence length="174" mass="20199">MMDQLSSGWYVLYTKPRHEKKVVHELSGLKVISYLPMVKRLRAWSDRKKYVAMPLFPSYVFVNIESHENYYSSLEIEGVLYYVRNGKAIARVNESIIESIQMLVSHDDNNIEISSEYFQPGRKLNIKDGPFTGFCCEVINYKGKQKVLVRIELLQRNILFDIPAAYLMPAAVLK</sequence>
<dbReference type="PANTHER" id="PTHR30265:SF4">
    <property type="entry name" value="KOW MOTIF FAMILY PROTEIN, EXPRESSED"/>
    <property type="match status" value="1"/>
</dbReference>
<keyword evidence="1" id="KW-0889">Transcription antitermination</keyword>
<evidence type="ECO:0000313" key="5">
    <source>
        <dbReference type="EMBL" id="MBO9205489.1"/>
    </source>
</evidence>
<evidence type="ECO:0000259" key="4">
    <source>
        <dbReference type="Pfam" id="PF02357"/>
    </source>
</evidence>
<gene>
    <name evidence="5" type="ORF">J7I42_34685</name>
</gene>
<protein>
    <submittedName>
        <fullName evidence="5">UpxY family transcription antiterminator</fullName>
    </submittedName>
</protein>
<evidence type="ECO:0000256" key="1">
    <source>
        <dbReference type="ARBA" id="ARBA00022814"/>
    </source>
</evidence>
<name>A0ABS3Z5S7_9BACT</name>
<feature type="domain" description="NusG-like N-terminal" evidence="4">
    <location>
        <begin position="9"/>
        <end position="100"/>
    </location>
</feature>
<dbReference type="PANTHER" id="PTHR30265">
    <property type="entry name" value="RHO-INTERACTING TRANSCRIPTION TERMINATION FACTOR NUSG"/>
    <property type="match status" value="1"/>
</dbReference>
<dbReference type="InterPro" id="IPR036735">
    <property type="entry name" value="NGN_dom_sf"/>
</dbReference>
<dbReference type="Pfam" id="PF02357">
    <property type="entry name" value="NusG"/>
    <property type="match status" value="1"/>
</dbReference>
<evidence type="ECO:0000256" key="2">
    <source>
        <dbReference type="ARBA" id="ARBA00023015"/>
    </source>
</evidence>
<dbReference type="EMBL" id="JAGHKO010000024">
    <property type="protein sequence ID" value="MBO9205489.1"/>
    <property type="molecule type" value="Genomic_DNA"/>
</dbReference>
<organism evidence="5 6">
    <name type="scientific">Niastella soli</name>
    <dbReference type="NCBI Taxonomy" id="2821487"/>
    <lineage>
        <taxon>Bacteria</taxon>
        <taxon>Pseudomonadati</taxon>
        <taxon>Bacteroidota</taxon>
        <taxon>Chitinophagia</taxon>
        <taxon>Chitinophagales</taxon>
        <taxon>Chitinophagaceae</taxon>
        <taxon>Niastella</taxon>
    </lineage>
</organism>
<comment type="caution">
    <text evidence="5">The sequence shown here is derived from an EMBL/GenBank/DDBJ whole genome shotgun (WGS) entry which is preliminary data.</text>
</comment>
<keyword evidence="2" id="KW-0805">Transcription regulation</keyword>
<dbReference type="InterPro" id="IPR006645">
    <property type="entry name" value="NGN-like_dom"/>
</dbReference>
<dbReference type="NCBIfam" id="NF033644">
    <property type="entry name" value="antiterm_UpxY"/>
    <property type="match status" value="1"/>
</dbReference>
<dbReference type="RefSeq" id="WP_209145102.1">
    <property type="nucleotide sequence ID" value="NZ_JAGHKO010000024.1"/>
</dbReference>
<dbReference type="Gene3D" id="3.30.70.940">
    <property type="entry name" value="NusG, N-terminal domain"/>
    <property type="match status" value="1"/>
</dbReference>
<dbReference type="CDD" id="cd09895">
    <property type="entry name" value="NGN_SP_UpxY"/>
    <property type="match status" value="1"/>
</dbReference>
<dbReference type="InterPro" id="IPR043425">
    <property type="entry name" value="NusG-like"/>
</dbReference>
<accession>A0ABS3Z5S7</accession>
<evidence type="ECO:0000313" key="6">
    <source>
        <dbReference type="Proteomes" id="UP000677244"/>
    </source>
</evidence>
<reference evidence="5 6" key="1">
    <citation type="submission" date="2021-03" db="EMBL/GenBank/DDBJ databases">
        <title>Assistant Professor.</title>
        <authorList>
            <person name="Huq M.A."/>
        </authorList>
    </citation>
    <scope>NUCLEOTIDE SEQUENCE [LARGE SCALE GENOMIC DNA]</scope>
    <source>
        <strain evidence="5 6">MAH-29</strain>
    </source>
</reference>
<proteinExistence type="predicted"/>
<keyword evidence="3" id="KW-0804">Transcription</keyword>
<dbReference type="SUPFAM" id="SSF82679">
    <property type="entry name" value="N-utilization substance G protein NusG, N-terminal domain"/>
    <property type="match status" value="1"/>
</dbReference>
<keyword evidence="6" id="KW-1185">Reference proteome</keyword>
<dbReference type="Proteomes" id="UP000677244">
    <property type="component" value="Unassembled WGS sequence"/>
</dbReference>